<evidence type="ECO:0000256" key="5">
    <source>
        <dbReference type="ARBA" id="ARBA00022842"/>
    </source>
</evidence>
<dbReference type="WBParaSite" id="NBR_0000126201-mRNA-1">
    <property type="protein sequence ID" value="NBR_0000126201-mRNA-1"/>
    <property type="gene ID" value="NBR_0000126201"/>
</dbReference>
<evidence type="ECO:0000313" key="10">
    <source>
        <dbReference type="WBParaSite" id="NBR_0000126201-mRNA-1"/>
    </source>
</evidence>
<comment type="cofactor">
    <cofactor evidence="1">
        <name>Mn(2+)</name>
        <dbReference type="ChEBI" id="CHEBI:29035"/>
    </cofactor>
</comment>
<dbReference type="Pfam" id="PF03828">
    <property type="entry name" value="PAP_assoc"/>
    <property type="match status" value="1"/>
</dbReference>
<dbReference type="Gene3D" id="3.30.460.10">
    <property type="entry name" value="Beta Polymerase, domain 2"/>
    <property type="match status" value="1"/>
</dbReference>
<evidence type="ECO:0000256" key="2">
    <source>
        <dbReference type="ARBA" id="ARBA00001946"/>
    </source>
</evidence>
<protein>
    <submittedName>
        <fullName evidence="10">Poly(A) RNA polymerase GLD2 (inferred by orthology to a human protein)</fullName>
    </submittedName>
</protein>
<dbReference type="AlphaFoldDB" id="A0A0N4XFG0"/>
<evidence type="ECO:0000313" key="8">
    <source>
        <dbReference type="EMBL" id="VDL64598.1"/>
    </source>
</evidence>
<evidence type="ECO:0000259" key="7">
    <source>
        <dbReference type="Pfam" id="PF22600"/>
    </source>
</evidence>
<sequence length="367" mass="42109">RREYSNAFFFRQKFAQEFAALDSEVWKHYECNRQARLFFSFDRYAALHLFEELKPVELFAVGSTVNGCGSYNSDMDLCLCIPTDIENIYSSERMLVHTGGIYFILNTIIKGKPSLRRVVRSSEVIPAKVPIIKMSLHPPYEELDLDINVNNTAGIYNSHLIHYYARYLNLTDITCIDQRFPAVCLLVKHWAITNGIGDAATGSFNSYSLILLVLHYFQCGVQPAVLPNLQFLYPDKFGSTPPLSELHLFQDLNTLPREPPNNQTVGELLVGFFHYYAAFDFENIAISMRNSCVISRSQMPPDTYMYCVFIEEPFDRNNTARFALFVLRVHCSEEILRSNFLIDLQFVIRNVSKVEFPVFFVAAGTTL</sequence>
<dbReference type="PANTHER" id="PTHR12271">
    <property type="entry name" value="POLY A POLYMERASE CID PAP -RELATED"/>
    <property type="match status" value="1"/>
</dbReference>
<comment type="cofactor">
    <cofactor evidence="2">
        <name>Mg(2+)</name>
        <dbReference type="ChEBI" id="CHEBI:18420"/>
    </cofactor>
</comment>
<organism evidence="10">
    <name type="scientific">Nippostrongylus brasiliensis</name>
    <name type="common">Rat hookworm</name>
    <dbReference type="NCBI Taxonomy" id="27835"/>
    <lineage>
        <taxon>Eukaryota</taxon>
        <taxon>Metazoa</taxon>
        <taxon>Ecdysozoa</taxon>
        <taxon>Nematoda</taxon>
        <taxon>Chromadorea</taxon>
        <taxon>Rhabditida</taxon>
        <taxon>Rhabditina</taxon>
        <taxon>Rhabditomorpha</taxon>
        <taxon>Strongyloidea</taxon>
        <taxon>Heligmosomidae</taxon>
        <taxon>Nippostrongylus</taxon>
    </lineage>
</organism>
<feature type="domain" description="Poly(A) RNA polymerase mitochondrial-like central palm" evidence="7">
    <location>
        <begin position="52"/>
        <end position="165"/>
    </location>
</feature>
<dbReference type="SUPFAM" id="SSF81631">
    <property type="entry name" value="PAP/OAS1 substrate-binding domain"/>
    <property type="match status" value="1"/>
</dbReference>
<dbReference type="GO" id="GO:0046872">
    <property type="term" value="F:metal ion binding"/>
    <property type="evidence" value="ECO:0007669"/>
    <property type="project" value="UniProtKB-KW"/>
</dbReference>
<dbReference type="OMA" id="RTYAYAD"/>
<gene>
    <name evidence="8" type="ORF">NBR_LOCUS1263</name>
</gene>
<keyword evidence="4" id="KW-0479">Metal-binding</keyword>
<evidence type="ECO:0000313" key="9">
    <source>
        <dbReference type="Proteomes" id="UP000271162"/>
    </source>
</evidence>
<dbReference type="Gene3D" id="1.10.1410.10">
    <property type="match status" value="1"/>
</dbReference>
<dbReference type="STRING" id="27835.A0A0N4XFG0"/>
<dbReference type="Proteomes" id="UP000271162">
    <property type="component" value="Unassembled WGS sequence"/>
</dbReference>
<keyword evidence="9" id="KW-1185">Reference proteome</keyword>
<dbReference type="CDD" id="cd05402">
    <property type="entry name" value="NT_PAP_TUTase"/>
    <property type="match status" value="1"/>
</dbReference>
<dbReference type="GO" id="GO:0031123">
    <property type="term" value="P:RNA 3'-end processing"/>
    <property type="evidence" value="ECO:0007669"/>
    <property type="project" value="TreeGrafter"/>
</dbReference>
<evidence type="ECO:0000256" key="1">
    <source>
        <dbReference type="ARBA" id="ARBA00001936"/>
    </source>
</evidence>
<accession>A0A0N4XFG0</accession>
<dbReference type="InterPro" id="IPR043519">
    <property type="entry name" value="NT_sf"/>
</dbReference>
<dbReference type="EMBL" id="UYSL01000919">
    <property type="protein sequence ID" value="VDL64598.1"/>
    <property type="molecule type" value="Genomic_DNA"/>
</dbReference>
<dbReference type="GO" id="GO:1990817">
    <property type="term" value="F:poly(A) RNA polymerase activity"/>
    <property type="evidence" value="ECO:0007669"/>
    <property type="project" value="UniProtKB-ARBA"/>
</dbReference>
<reference evidence="8 9" key="2">
    <citation type="submission" date="2018-11" db="EMBL/GenBank/DDBJ databases">
        <authorList>
            <consortium name="Pathogen Informatics"/>
        </authorList>
    </citation>
    <scope>NUCLEOTIDE SEQUENCE [LARGE SCALE GENOMIC DNA]</scope>
</reference>
<name>A0A0N4XFG0_NIPBR</name>
<keyword evidence="5" id="KW-0460">Magnesium</keyword>
<proteinExistence type="predicted"/>
<dbReference type="InterPro" id="IPR002058">
    <property type="entry name" value="PAP_assoc"/>
</dbReference>
<dbReference type="SUPFAM" id="SSF81301">
    <property type="entry name" value="Nucleotidyltransferase"/>
    <property type="match status" value="1"/>
</dbReference>
<dbReference type="InterPro" id="IPR054708">
    <property type="entry name" value="MTPAP-like_central"/>
</dbReference>
<dbReference type="PANTHER" id="PTHR12271:SF117">
    <property type="entry name" value="PAP-ASSOCIATED DOMAIN-CONTAINING PROTEIN"/>
    <property type="match status" value="1"/>
</dbReference>
<feature type="domain" description="PAP-associated" evidence="6">
    <location>
        <begin position="265"/>
        <end position="318"/>
    </location>
</feature>
<evidence type="ECO:0000256" key="3">
    <source>
        <dbReference type="ARBA" id="ARBA00022679"/>
    </source>
</evidence>
<keyword evidence="3" id="KW-0808">Transferase</keyword>
<dbReference type="Pfam" id="PF22600">
    <property type="entry name" value="MTPAP-like_central"/>
    <property type="match status" value="1"/>
</dbReference>
<evidence type="ECO:0000256" key="4">
    <source>
        <dbReference type="ARBA" id="ARBA00022723"/>
    </source>
</evidence>
<reference evidence="10" key="1">
    <citation type="submission" date="2017-02" db="UniProtKB">
        <authorList>
            <consortium name="WormBaseParasite"/>
        </authorList>
    </citation>
    <scope>IDENTIFICATION</scope>
</reference>
<evidence type="ECO:0000259" key="6">
    <source>
        <dbReference type="Pfam" id="PF03828"/>
    </source>
</evidence>